<name>A0A8H4QME7_9AGAR</name>
<dbReference type="Proteomes" id="UP000521872">
    <property type="component" value="Unassembled WGS sequence"/>
</dbReference>
<protein>
    <recommendedName>
        <fullName evidence="2">DUF6589 domain-containing protein</fullName>
    </recommendedName>
</protein>
<comment type="caution">
    <text evidence="3">The sequence shown here is derived from an EMBL/GenBank/DDBJ whole genome shotgun (WGS) entry which is preliminary data.</text>
</comment>
<dbReference type="InterPro" id="IPR046496">
    <property type="entry name" value="DUF6589"/>
</dbReference>
<dbReference type="Pfam" id="PF20231">
    <property type="entry name" value="DUF6589"/>
    <property type="match status" value="1"/>
</dbReference>
<dbReference type="EMBL" id="JAACJL010000045">
    <property type="protein sequence ID" value="KAF4613503.1"/>
    <property type="molecule type" value="Genomic_DNA"/>
</dbReference>
<evidence type="ECO:0000313" key="4">
    <source>
        <dbReference type="Proteomes" id="UP000521872"/>
    </source>
</evidence>
<sequence length="357" mass="40114">MKDSRKKPTQGDMVFENAVLFLRDALISRLFTDAVKSGDSGVVVLVLKAWALGFRGNGRTKYAHEMLHIIHHLTNILTPEIRAIILNNWLLNPTGNPNSWVEVDLVQEHLNFWIKSFYRAHGSNASWDWLKAVSPCVDALRQLARNFHAMLGADQGTRHAPADLSKDIDSLMTFMSEHKVYEVQKGRTLDEDETPAKDVIAVGFHNLTTGSKNPLAEYNEAFERLQRRCRMKPVTARDGMNVEANVGQSKEGETLTGQRPSDEDHPKTTNNDTTDPGQILESEDNPFVPESLTFEIVEDESETISELERILEDVEGGKGEVEVMFPVLNEDDVSLDMDTIGEEIESDDESLYASDEE</sequence>
<organism evidence="3 4">
    <name type="scientific">Agrocybe pediades</name>
    <dbReference type="NCBI Taxonomy" id="84607"/>
    <lineage>
        <taxon>Eukaryota</taxon>
        <taxon>Fungi</taxon>
        <taxon>Dikarya</taxon>
        <taxon>Basidiomycota</taxon>
        <taxon>Agaricomycotina</taxon>
        <taxon>Agaricomycetes</taxon>
        <taxon>Agaricomycetidae</taxon>
        <taxon>Agaricales</taxon>
        <taxon>Agaricineae</taxon>
        <taxon>Strophariaceae</taxon>
        <taxon>Agrocybe</taxon>
    </lineage>
</organism>
<keyword evidence="4" id="KW-1185">Reference proteome</keyword>
<feature type="domain" description="DUF6589" evidence="2">
    <location>
        <begin position="3"/>
        <end position="159"/>
    </location>
</feature>
<dbReference type="AlphaFoldDB" id="A0A8H4QME7"/>
<reference evidence="3 4" key="1">
    <citation type="submission" date="2019-12" db="EMBL/GenBank/DDBJ databases">
        <authorList>
            <person name="Floudas D."/>
            <person name="Bentzer J."/>
            <person name="Ahren D."/>
            <person name="Johansson T."/>
            <person name="Persson P."/>
            <person name="Tunlid A."/>
        </authorList>
    </citation>
    <scope>NUCLEOTIDE SEQUENCE [LARGE SCALE GENOMIC DNA]</scope>
    <source>
        <strain evidence="3 4">CBS 102.39</strain>
    </source>
</reference>
<evidence type="ECO:0000256" key="1">
    <source>
        <dbReference type="SAM" id="MobiDB-lite"/>
    </source>
</evidence>
<feature type="region of interest" description="Disordered" evidence="1">
    <location>
        <begin position="233"/>
        <end position="284"/>
    </location>
</feature>
<proteinExistence type="predicted"/>
<gene>
    <name evidence="3" type="ORF">D9613_007562</name>
</gene>
<accession>A0A8H4QME7</accession>
<evidence type="ECO:0000313" key="3">
    <source>
        <dbReference type="EMBL" id="KAF4613503.1"/>
    </source>
</evidence>
<evidence type="ECO:0000259" key="2">
    <source>
        <dbReference type="Pfam" id="PF20231"/>
    </source>
</evidence>